<feature type="transmembrane region" description="Helical" evidence="1">
    <location>
        <begin position="12"/>
        <end position="31"/>
    </location>
</feature>
<dbReference type="InterPro" id="IPR050879">
    <property type="entry name" value="Acyltransferase_3"/>
</dbReference>
<dbReference type="OrthoDB" id="9796461at2"/>
<protein>
    <submittedName>
        <fullName evidence="4">Acyltransferase</fullName>
    </submittedName>
    <submittedName>
        <fullName evidence="3">Peptidoglycan/LPS O-acetylase OafA/YrhL</fullName>
    </submittedName>
</protein>
<name>A0A3R9ALF2_9HYPH</name>
<feature type="transmembrane region" description="Helical" evidence="1">
    <location>
        <begin position="37"/>
        <end position="58"/>
    </location>
</feature>
<feature type="transmembrane region" description="Helical" evidence="1">
    <location>
        <begin position="324"/>
        <end position="346"/>
    </location>
</feature>
<dbReference type="PANTHER" id="PTHR23028:SF53">
    <property type="entry name" value="ACYL_TRANSF_3 DOMAIN-CONTAINING PROTEIN"/>
    <property type="match status" value="1"/>
</dbReference>
<dbReference type="RefSeq" id="WP_125842327.1">
    <property type="nucleotide sequence ID" value="NZ_JACHXH010000001.1"/>
</dbReference>
<dbReference type="AlphaFoldDB" id="A0A3R9ALF2"/>
<proteinExistence type="predicted"/>
<reference evidence="3 6" key="2">
    <citation type="submission" date="2020-08" db="EMBL/GenBank/DDBJ databases">
        <title>Genomic Encyclopedia of Type Strains, Phase III (KMG-III): the genomes of soil and plant-associated and newly described type strains.</title>
        <authorList>
            <person name="Whitman W."/>
        </authorList>
    </citation>
    <scope>NUCLEOTIDE SEQUENCE [LARGE SCALE GENOMIC DNA]</scope>
    <source>
        <strain evidence="3 6">CECT 4113</strain>
    </source>
</reference>
<sequence>MRHIKEYDGLRGLMALWVLIGHWAATIYMQFPWPANLGNAYAVDVFVILSGFAIATLVERKRETYGIYIIRRVLRIFPVYWFYLAISIALAWVSVDVWTNAAGGEATPNRLQISLAALDNFWPNVVSHIVALHGVVPRNMVPNGEYAFLGQAWSISLEWQFYLIAPLVIALGVRAAGNFKACLILVIGLFVLSYVSPRFPYSFIGRYSAFFAIGIATYFLLNVGIPLLAHRRIAIAPIALLIVTALILFELPSVLPVSIWIVATAAVLAPSQFGLSAVGGLLRWKPIQALGQMSYSVYLSHMAVLVLGMLALEKAGITSPYLHAALLLIMTLAGTLAISIASYNFIEVPFQRLGRNLATRPQAAE</sequence>
<comment type="caution">
    <text evidence="4">The sequence shown here is derived from an EMBL/GenBank/DDBJ whole genome shotgun (WGS) entry which is preliminary data.</text>
</comment>
<reference evidence="4 5" key="1">
    <citation type="submission" date="2018-11" db="EMBL/GenBank/DDBJ databases">
        <authorList>
            <person name="Huo Y."/>
        </authorList>
    </citation>
    <scope>NUCLEOTIDE SEQUENCE [LARGE SCALE GENOMIC DNA]</scope>
    <source>
        <strain evidence="4 5">DSM 30132</strain>
    </source>
</reference>
<keyword evidence="4" id="KW-0808">Transferase</keyword>
<gene>
    <name evidence="4" type="ORF">EFD55_01600</name>
    <name evidence="3" type="ORF">FHS26_000200</name>
</gene>
<evidence type="ECO:0000259" key="2">
    <source>
        <dbReference type="Pfam" id="PF01757"/>
    </source>
</evidence>
<feature type="transmembrane region" description="Helical" evidence="1">
    <location>
        <begin position="233"/>
        <end position="251"/>
    </location>
</feature>
<evidence type="ECO:0000313" key="3">
    <source>
        <dbReference type="EMBL" id="MBB3132505.1"/>
    </source>
</evidence>
<keyword evidence="1" id="KW-1133">Transmembrane helix</keyword>
<keyword evidence="6" id="KW-1185">Reference proteome</keyword>
<dbReference type="PANTHER" id="PTHR23028">
    <property type="entry name" value="ACETYLTRANSFERASE"/>
    <property type="match status" value="1"/>
</dbReference>
<accession>A0A3R9ALF2</accession>
<keyword evidence="1" id="KW-0812">Transmembrane</keyword>
<dbReference type="Proteomes" id="UP000518315">
    <property type="component" value="Unassembled WGS sequence"/>
</dbReference>
<dbReference type="Pfam" id="PF01757">
    <property type="entry name" value="Acyl_transf_3"/>
    <property type="match status" value="1"/>
</dbReference>
<organism evidence="4 5">
    <name type="scientific">Rhizobium pisi</name>
    <dbReference type="NCBI Taxonomy" id="574561"/>
    <lineage>
        <taxon>Bacteria</taxon>
        <taxon>Pseudomonadati</taxon>
        <taxon>Pseudomonadota</taxon>
        <taxon>Alphaproteobacteria</taxon>
        <taxon>Hyphomicrobiales</taxon>
        <taxon>Rhizobiaceae</taxon>
        <taxon>Rhizobium/Agrobacterium group</taxon>
        <taxon>Rhizobium</taxon>
    </lineage>
</organism>
<evidence type="ECO:0000313" key="4">
    <source>
        <dbReference type="EMBL" id="RSB86630.1"/>
    </source>
</evidence>
<evidence type="ECO:0000313" key="5">
    <source>
        <dbReference type="Proteomes" id="UP000277279"/>
    </source>
</evidence>
<keyword evidence="1" id="KW-0472">Membrane</keyword>
<dbReference type="EMBL" id="JACHXH010000001">
    <property type="protein sequence ID" value="MBB3132505.1"/>
    <property type="molecule type" value="Genomic_DNA"/>
</dbReference>
<feature type="domain" description="Acyltransferase 3" evidence="2">
    <location>
        <begin position="5"/>
        <end position="339"/>
    </location>
</feature>
<evidence type="ECO:0000313" key="6">
    <source>
        <dbReference type="Proteomes" id="UP000518315"/>
    </source>
</evidence>
<evidence type="ECO:0000256" key="1">
    <source>
        <dbReference type="SAM" id="Phobius"/>
    </source>
</evidence>
<feature type="transmembrane region" description="Helical" evidence="1">
    <location>
        <begin position="181"/>
        <end position="197"/>
    </location>
</feature>
<feature type="transmembrane region" description="Helical" evidence="1">
    <location>
        <begin position="257"/>
        <end position="282"/>
    </location>
</feature>
<feature type="transmembrane region" description="Helical" evidence="1">
    <location>
        <begin position="79"/>
        <end position="95"/>
    </location>
</feature>
<feature type="transmembrane region" description="Helical" evidence="1">
    <location>
        <begin position="294"/>
        <end position="312"/>
    </location>
</feature>
<dbReference type="EMBL" id="RJJT01000001">
    <property type="protein sequence ID" value="RSB86630.1"/>
    <property type="molecule type" value="Genomic_DNA"/>
</dbReference>
<dbReference type="GO" id="GO:0016747">
    <property type="term" value="F:acyltransferase activity, transferring groups other than amino-acyl groups"/>
    <property type="evidence" value="ECO:0007669"/>
    <property type="project" value="InterPro"/>
</dbReference>
<feature type="transmembrane region" description="Helical" evidence="1">
    <location>
        <begin position="159"/>
        <end position="176"/>
    </location>
</feature>
<feature type="transmembrane region" description="Helical" evidence="1">
    <location>
        <begin position="203"/>
        <end position="221"/>
    </location>
</feature>
<dbReference type="GO" id="GO:0000271">
    <property type="term" value="P:polysaccharide biosynthetic process"/>
    <property type="evidence" value="ECO:0007669"/>
    <property type="project" value="TreeGrafter"/>
</dbReference>
<dbReference type="InterPro" id="IPR002656">
    <property type="entry name" value="Acyl_transf_3_dom"/>
</dbReference>
<dbReference type="GO" id="GO:0016020">
    <property type="term" value="C:membrane"/>
    <property type="evidence" value="ECO:0007669"/>
    <property type="project" value="TreeGrafter"/>
</dbReference>
<dbReference type="Proteomes" id="UP000277279">
    <property type="component" value="Unassembled WGS sequence"/>
</dbReference>
<keyword evidence="4" id="KW-0012">Acyltransferase</keyword>